<reference evidence="1 2" key="1">
    <citation type="submission" date="2011-02" db="EMBL/GenBank/DDBJ databases">
        <authorList>
            <person name="Muzny D."/>
            <person name="Qin X."/>
            <person name="Deng J."/>
            <person name="Jiang H."/>
            <person name="Liu Y."/>
            <person name="Qu J."/>
            <person name="Song X.-Z."/>
            <person name="Zhang L."/>
            <person name="Thornton R."/>
            <person name="Coyle M."/>
            <person name="Francisco L."/>
            <person name="Jackson L."/>
            <person name="Javaid M."/>
            <person name="Korchina V."/>
            <person name="Kovar C."/>
            <person name="Mata R."/>
            <person name="Mathew T."/>
            <person name="Ngo R."/>
            <person name="Nguyen L."/>
            <person name="Nguyen N."/>
            <person name="Okwuonu G."/>
            <person name="Ongeri F."/>
            <person name="Pham C."/>
            <person name="Simmons D."/>
            <person name="Wilczek-Boney K."/>
            <person name="Hale W."/>
            <person name="Jakkamsetti A."/>
            <person name="Pham P."/>
            <person name="Ruth R."/>
            <person name="San Lucas F."/>
            <person name="Warren J."/>
            <person name="Zhang J."/>
            <person name="Zhao Z."/>
            <person name="Zhou C."/>
            <person name="Zhu D."/>
            <person name="Lee S."/>
            <person name="Bess C."/>
            <person name="Blankenburg K."/>
            <person name="Forbes L."/>
            <person name="Fu Q."/>
            <person name="Gubbala S."/>
            <person name="Hirani K."/>
            <person name="Jayaseelan J.C."/>
            <person name="Lara F."/>
            <person name="Munidasa M."/>
            <person name="Palculict T."/>
            <person name="Patil S."/>
            <person name="Pu L.-L."/>
            <person name="Saada N."/>
            <person name="Tang L."/>
            <person name="Weissenberger G."/>
            <person name="Zhu Y."/>
            <person name="Hemphill L."/>
            <person name="Shang Y."/>
            <person name="Youmans B."/>
            <person name="Ayvaz T."/>
            <person name="Ross M."/>
            <person name="Santibanez J."/>
            <person name="Aqrawi P."/>
            <person name="Gross S."/>
            <person name="Joshi V."/>
            <person name="Fowler G."/>
            <person name="Nazareth L."/>
            <person name="Reid J."/>
            <person name="Worley K."/>
            <person name="Petrosino J."/>
            <person name="Highlander S."/>
            <person name="Gibbs R."/>
        </authorList>
    </citation>
    <scope>NUCLEOTIDE SEQUENCE [LARGE SCALE GENOMIC DNA]</scope>
    <source>
        <strain evidence="1 2">SK72</strain>
    </source>
</reference>
<evidence type="ECO:0000313" key="1">
    <source>
        <dbReference type="EMBL" id="EGD30590.1"/>
    </source>
</evidence>
<dbReference type="RefSeq" id="WP_002903643.1">
    <property type="nucleotide sequence ID" value="NZ_GL872376.1"/>
</dbReference>
<comment type="caution">
    <text evidence="1">The sequence shown here is derived from an EMBL/GenBank/DDBJ whole genome shotgun (WGS) entry which is preliminary data.</text>
</comment>
<organism evidence="1 2">
    <name type="scientific">Streptococcus sanguinis SK72</name>
    <dbReference type="NCBI Taxonomy" id="888809"/>
    <lineage>
        <taxon>Bacteria</taxon>
        <taxon>Bacillati</taxon>
        <taxon>Bacillota</taxon>
        <taxon>Bacilli</taxon>
        <taxon>Lactobacillales</taxon>
        <taxon>Streptococcaceae</taxon>
        <taxon>Streptococcus</taxon>
    </lineage>
</organism>
<protein>
    <submittedName>
        <fullName evidence="1">Uncharacterized protein</fullName>
    </submittedName>
</protein>
<accession>F0HYY7</accession>
<dbReference type="Proteomes" id="UP000003332">
    <property type="component" value="Unassembled WGS sequence"/>
</dbReference>
<name>F0HYY7_STRSA</name>
<dbReference type="AlphaFoldDB" id="F0HYY7"/>
<gene>
    <name evidence="1" type="ORF">HMPREF9381_0127</name>
</gene>
<dbReference type="HOGENOM" id="CLU_2686377_0_0_9"/>
<dbReference type="EMBL" id="AEXV01000003">
    <property type="protein sequence ID" value="EGD30590.1"/>
    <property type="molecule type" value="Genomic_DNA"/>
</dbReference>
<sequence>MQKSKNQARFYKSAKEFLLFIFLIVRFDYIIIAKRLQANEENLNIKERLRHCILAAIFVILMIESSARMQDDPK</sequence>
<proteinExistence type="predicted"/>
<evidence type="ECO:0000313" key="2">
    <source>
        <dbReference type="Proteomes" id="UP000003332"/>
    </source>
</evidence>